<dbReference type="EMBL" id="CP027666">
    <property type="protein sequence ID" value="AVO33809.1"/>
    <property type="molecule type" value="Genomic_DNA"/>
</dbReference>
<dbReference type="OrthoDB" id="7255862at2"/>
<evidence type="ECO:0000256" key="1">
    <source>
        <dbReference type="SAM" id="MobiDB-lite"/>
    </source>
</evidence>
<keyword evidence="2" id="KW-1133">Transmembrane helix</keyword>
<name>A0A2S0MD40_9BURK</name>
<feature type="transmembrane region" description="Helical" evidence="2">
    <location>
        <begin position="237"/>
        <end position="258"/>
    </location>
</feature>
<keyword evidence="2" id="KW-0472">Membrane</keyword>
<feature type="transmembrane region" description="Helical" evidence="2">
    <location>
        <begin position="182"/>
        <end position="200"/>
    </location>
</feature>
<evidence type="ECO:0000313" key="3">
    <source>
        <dbReference type="EMBL" id="AVO33809.1"/>
    </source>
</evidence>
<dbReference type="Proteomes" id="UP000239709">
    <property type="component" value="Chromosome"/>
</dbReference>
<evidence type="ECO:0000256" key="2">
    <source>
        <dbReference type="SAM" id="Phobius"/>
    </source>
</evidence>
<feature type="compositionally biased region" description="Basic and acidic residues" evidence="1">
    <location>
        <begin position="129"/>
        <end position="142"/>
    </location>
</feature>
<keyword evidence="2" id="KW-0812">Transmembrane</keyword>
<reference evidence="3 4" key="1">
    <citation type="submission" date="2018-03" db="EMBL/GenBank/DDBJ databases">
        <title>Genome sequencing of Ottowia sp.</title>
        <authorList>
            <person name="Kim S.-J."/>
            <person name="Heo J."/>
            <person name="Kwon S.-W."/>
        </authorList>
    </citation>
    <scope>NUCLEOTIDE SEQUENCE [LARGE SCALE GENOMIC DNA]</scope>
    <source>
        <strain evidence="3 4">KADR8-3</strain>
    </source>
</reference>
<keyword evidence="4" id="KW-1185">Reference proteome</keyword>
<feature type="region of interest" description="Disordered" evidence="1">
    <location>
        <begin position="129"/>
        <end position="149"/>
    </location>
</feature>
<evidence type="ECO:0000313" key="4">
    <source>
        <dbReference type="Proteomes" id="UP000239709"/>
    </source>
</evidence>
<dbReference type="RefSeq" id="WP_106702366.1">
    <property type="nucleotide sequence ID" value="NZ_CP027666.1"/>
</dbReference>
<feature type="transmembrane region" description="Helical" evidence="2">
    <location>
        <begin position="212"/>
        <end position="231"/>
    </location>
</feature>
<dbReference type="KEGG" id="otk:C6570_05760"/>
<gene>
    <name evidence="3" type="ORF">C6570_05760</name>
</gene>
<organism evidence="3 4">
    <name type="scientific">Ottowia oryzae</name>
    <dbReference type="NCBI Taxonomy" id="2109914"/>
    <lineage>
        <taxon>Bacteria</taxon>
        <taxon>Pseudomonadati</taxon>
        <taxon>Pseudomonadota</taxon>
        <taxon>Betaproteobacteria</taxon>
        <taxon>Burkholderiales</taxon>
        <taxon>Comamonadaceae</taxon>
        <taxon>Ottowia</taxon>
    </lineage>
</organism>
<accession>A0A2S0MD40</accession>
<proteinExistence type="predicted"/>
<dbReference type="AlphaFoldDB" id="A0A2S0MD40"/>
<sequence length="369" mass="40770">MSKALRLSEKWFQRGLWLVALVFAGFLIGLGSTIVGDLPRVEATRSLEDFMDPAATAKAHADMKQAEQAERAATDALEQAQLKQKVAASDVSTARDSFNNWIATRKATERAEQDPEVISRTQALDTLQTRERQARAETERQQQRLLDAQQAQQGAQRDLTTLEEAAQSQYHEALRAQELRVFGYRLALTLPLLLVAGWLFKRHRQSRWWPFVWGFIFFALFAFFVELVPYLPSYGGYVRYIVGIVITALVGRWAIVALQNYLERQRAVEAQPDLLRRAELSYDTALARMAKGVCPGCERAVDLKNPGIDFCPHCGMGLFNHCGVCDTRKNAFSHFCQACGAPAAEPDAGAAPLPGAAATGTVPGGANAV</sequence>
<protein>
    <submittedName>
        <fullName evidence="3">Serine endopeptidase</fullName>
    </submittedName>
</protein>